<dbReference type="Proteomes" id="UP000012960">
    <property type="component" value="Unplaced"/>
</dbReference>
<name>A0A804HMY6_MUSAM</name>
<reference evidence="1" key="1">
    <citation type="submission" date="2021-05" db="UniProtKB">
        <authorList>
            <consortium name="EnsemblPlants"/>
        </authorList>
    </citation>
    <scope>IDENTIFICATION</scope>
    <source>
        <strain evidence="1">subsp. malaccensis</strain>
    </source>
</reference>
<proteinExistence type="predicted"/>
<accession>A0A804HMY6</accession>
<dbReference type="AlphaFoldDB" id="A0A804HMY6"/>
<evidence type="ECO:0000313" key="1">
    <source>
        <dbReference type="EnsemblPlants" id="Ma00_p03490.1"/>
    </source>
</evidence>
<organism evidence="1 2">
    <name type="scientific">Musa acuminata subsp. malaccensis</name>
    <name type="common">Wild banana</name>
    <name type="synonym">Musa malaccensis</name>
    <dbReference type="NCBI Taxonomy" id="214687"/>
    <lineage>
        <taxon>Eukaryota</taxon>
        <taxon>Viridiplantae</taxon>
        <taxon>Streptophyta</taxon>
        <taxon>Embryophyta</taxon>
        <taxon>Tracheophyta</taxon>
        <taxon>Spermatophyta</taxon>
        <taxon>Magnoliopsida</taxon>
        <taxon>Liliopsida</taxon>
        <taxon>Zingiberales</taxon>
        <taxon>Musaceae</taxon>
        <taxon>Musa</taxon>
    </lineage>
</organism>
<dbReference type="InParanoid" id="A0A804HMY6"/>
<dbReference type="EnsemblPlants" id="Ma00_t03490.1">
    <property type="protein sequence ID" value="Ma00_p03490.1"/>
    <property type="gene ID" value="Ma00_g03490"/>
</dbReference>
<protein>
    <submittedName>
        <fullName evidence="1">Uncharacterized protein</fullName>
    </submittedName>
</protein>
<sequence length="162" mass="18116">MPPQDGTPNKDTNLGSMQRIPLRNATALVAGRRVKLHFSQRRWSLAEGKSEASLFSMTLVVVTITTAATEEAVAEEEERWGRHRRSLRSPYIRPSFSLSPSTVGRSAKTTAVRKMRICHEASQECGCSGVGRWPKTRAKLRFSQRRWSLAKGKSEASLFSLL</sequence>
<evidence type="ECO:0000313" key="2">
    <source>
        <dbReference type="Proteomes" id="UP000012960"/>
    </source>
</evidence>
<dbReference type="Gramene" id="Ma00_t03490.1">
    <property type="protein sequence ID" value="Ma00_p03490.1"/>
    <property type="gene ID" value="Ma00_g03490"/>
</dbReference>
<keyword evidence="2" id="KW-1185">Reference proteome</keyword>